<keyword evidence="1" id="KW-0812">Transmembrane</keyword>
<name>A0A6A5SZJ0_9PLEO</name>
<evidence type="ECO:0000256" key="1">
    <source>
        <dbReference type="SAM" id="Phobius"/>
    </source>
</evidence>
<dbReference type="EMBL" id="ML976010">
    <property type="protein sequence ID" value="KAF1945400.1"/>
    <property type="molecule type" value="Genomic_DNA"/>
</dbReference>
<accession>A0A6A5SZJ0</accession>
<evidence type="ECO:0000313" key="3">
    <source>
        <dbReference type="EMBL" id="KAF1945400.1"/>
    </source>
</evidence>
<keyword evidence="1" id="KW-0472">Membrane</keyword>
<proteinExistence type="predicted"/>
<dbReference type="EMBL" id="ML976303">
    <property type="protein sequence ID" value="KAF1935175.1"/>
    <property type="molecule type" value="Genomic_DNA"/>
</dbReference>
<dbReference type="AlphaFoldDB" id="A0A6A5SZJ0"/>
<dbReference type="Proteomes" id="UP000800038">
    <property type="component" value="Unassembled WGS sequence"/>
</dbReference>
<evidence type="ECO:0000313" key="4">
    <source>
        <dbReference type="Proteomes" id="UP000800038"/>
    </source>
</evidence>
<feature type="transmembrane region" description="Helical" evidence="1">
    <location>
        <begin position="54"/>
        <end position="75"/>
    </location>
</feature>
<reference evidence="3" key="1">
    <citation type="journal article" date="2020" name="Stud. Mycol.">
        <title>101 Dothideomycetes genomes: a test case for predicting lifestyles and emergence of pathogens.</title>
        <authorList>
            <person name="Haridas S."/>
            <person name="Albert R."/>
            <person name="Binder M."/>
            <person name="Bloem J."/>
            <person name="Labutti K."/>
            <person name="Salamov A."/>
            <person name="Andreopoulos B."/>
            <person name="Baker S."/>
            <person name="Barry K."/>
            <person name="Bills G."/>
            <person name="Bluhm B."/>
            <person name="Cannon C."/>
            <person name="Castanera R."/>
            <person name="Culley D."/>
            <person name="Daum C."/>
            <person name="Ezra D."/>
            <person name="Gonzalez J."/>
            <person name="Henrissat B."/>
            <person name="Kuo A."/>
            <person name="Liang C."/>
            <person name="Lipzen A."/>
            <person name="Lutzoni F."/>
            <person name="Magnuson J."/>
            <person name="Mondo S."/>
            <person name="Nolan M."/>
            <person name="Ohm R."/>
            <person name="Pangilinan J."/>
            <person name="Park H.-J."/>
            <person name="Ramirez L."/>
            <person name="Alfaro M."/>
            <person name="Sun H."/>
            <person name="Tritt A."/>
            <person name="Yoshinaga Y."/>
            <person name="Zwiers L.-H."/>
            <person name="Turgeon B."/>
            <person name="Goodwin S."/>
            <person name="Spatafora J."/>
            <person name="Crous P."/>
            <person name="Grigoriev I."/>
        </authorList>
    </citation>
    <scope>NUCLEOTIDE SEQUENCE</scope>
    <source>
        <strain evidence="3">CBS 161.51</strain>
    </source>
</reference>
<sequence>MRNFPSLCSLFFLLSLLFPLSNFLSLLFLLLLSLLLESFSIPTSLFKLKLLADFVIFLLLLSPYFLEFFFSLFLLKE</sequence>
<organism evidence="3 4">
    <name type="scientific">Clathrospora elynae</name>
    <dbReference type="NCBI Taxonomy" id="706981"/>
    <lineage>
        <taxon>Eukaryota</taxon>
        <taxon>Fungi</taxon>
        <taxon>Dikarya</taxon>
        <taxon>Ascomycota</taxon>
        <taxon>Pezizomycotina</taxon>
        <taxon>Dothideomycetes</taxon>
        <taxon>Pleosporomycetidae</taxon>
        <taxon>Pleosporales</taxon>
        <taxon>Diademaceae</taxon>
        <taxon>Clathrospora</taxon>
    </lineage>
</organism>
<evidence type="ECO:0000313" key="2">
    <source>
        <dbReference type="EMBL" id="KAF1935175.1"/>
    </source>
</evidence>
<protein>
    <submittedName>
        <fullName evidence="3">Uncharacterized protein</fullName>
    </submittedName>
</protein>
<gene>
    <name evidence="3" type="ORF">EJ02DRAFT_451685</name>
    <name evidence="2" type="ORF">EJ02DRAFT_460596</name>
</gene>
<keyword evidence="4" id="KW-1185">Reference proteome</keyword>
<feature type="transmembrane region" description="Helical" evidence="1">
    <location>
        <begin position="7"/>
        <end position="34"/>
    </location>
</feature>
<keyword evidence="1" id="KW-1133">Transmembrane helix</keyword>